<dbReference type="Pfam" id="PF00135">
    <property type="entry name" value="COesterase"/>
    <property type="match status" value="1"/>
</dbReference>
<feature type="domain" description="Carboxylesterase type B" evidence="4">
    <location>
        <begin position="176"/>
        <end position="651"/>
    </location>
</feature>
<organism evidence="5 6">
    <name type="scientific">Cadophora malorum</name>
    <dbReference type="NCBI Taxonomy" id="108018"/>
    <lineage>
        <taxon>Eukaryota</taxon>
        <taxon>Fungi</taxon>
        <taxon>Dikarya</taxon>
        <taxon>Ascomycota</taxon>
        <taxon>Pezizomycotina</taxon>
        <taxon>Leotiomycetes</taxon>
        <taxon>Helotiales</taxon>
        <taxon>Ploettnerulaceae</taxon>
        <taxon>Cadophora</taxon>
    </lineage>
</organism>
<evidence type="ECO:0000256" key="2">
    <source>
        <dbReference type="ARBA" id="ARBA00022801"/>
    </source>
</evidence>
<dbReference type="PANTHER" id="PTHR43142">
    <property type="entry name" value="CARBOXYLIC ESTER HYDROLASE"/>
    <property type="match status" value="1"/>
</dbReference>
<dbReference type="PANTHER" id="PTHR43142:SF3">
    <property type="entry name" value="PUTATIVE (AFU_ORTHOLOGUE AFUA_3G09070)-RELATED"/>
    <property type="match status" value="1"/>
</dbReference>
<dbReference type="InterPro" id="IPR019819">
    <property type="entry name" value="Carboxylesterase_B_CS"/>
</dbReference>
<feature type="chain" id="PRO_5034472255" description="Carboxylic ester hydrolase" evidence="3">
    <location>
        <begin position="19"/>
        <end position="686"/>
    </location>
</feature>
<dbReference type="Gene3D" id="3.40.50.1820">
    <property type="entry name" value="alpha/beta hydrolase"/>
    <property type="match status" value="1"/>
</dbReference>
<evidence type="ECO:0000259" key="4">
    <source>
        <dbReference type="Pfam" id="PF00135"/>
    </source>
</evidence>
<dbReference type="SUPFAM" id="SSF53474">
    <property type="entry name" value="alpha/beta-Hydrolases"/>
    <property type="match status" value="1"/>
</dbReference>
<evidence type="ECO:0000313" key="5">
    <source>
        <dbReference type="EMBL" id="KAG4418408.1"/>
    </source>
</evidence>
<evidence type="ECO:0000313" key="6">
    <source>
        <dbReference type="Proteomes" id="UP000664132"/>
    </source>
</evidence>
<feature type="signal peptide" evidence="3">
    <location>
        <begin position="1"/>
        <end position="18"/>
    </location>
</feature>
<dbReference type="PROSITE" id="PS00941">
    <property type="entry name" value="CARBOXYLESTERASE_B_2"/>
    <property type="match status" value="1"/>
</dbReference>
<dbReference type="InterPro" id="IPR002018">
    <property type="entry name" value="CarbesteraseB"/>
</dbReference>
<reference evidence="5" key="1">
    <citation type="submission" date="2021-02" db="EMBL/GenBank/DDBJ databases">
        <title>Genome sequence Cadophora malorum strain M34.</title>
        <authorList>
            <person name="Stefanovic E."/>
            <person name="Vu D."/>
            <person name="Scully C."/>
            <person name="Dijksterhuis J."/>
            <person name="Roader J."/>
            <person name="Houbraken J."/>
        </authorList>
    </citation>
    <scope>NUCLEOTIDE SEQUENCE</scope>
    <source>
        <strain evidence="5">M34</strain>
    </source>
</reference>
<dbReference type="InterPro" id="IPR029058">
    <property type="entry name" value="AB_hydrolase_fold"/>
</dbReference>
<dbReference type="EMBL" id="JAFJYH010000129">
    <property type="protein sequence ID" value="KAG4418408.1"/>
    <property type="molecule type" value="Genomic_DNA"/>
</dbReference>
<comment type="similarity">
    <text evidence="1 3">Belongs to the type-B carboxylesterase/lipase family.</text>
</comment>
<dbReference type="InterPro" id="IPR019826">
    <property type="entry name" value="Carboxylesterase_B_AS"/>
</dbReference>
<evidence type="ECO:0000256" key="3">
    <source>
        <dbReference type="RuleBase" id="RU361235"/>
    </source>
</evidence>
<dbReference type="Proteomes" id="UP000664132">
    <property type="component" value="Unassembled WGS sequence"/>
</dbReference>
<name>A0A8H7W9X7_9HELO</name>
<dbReference type="EC" id="3.1.1.-" evidence="3"/>
<keyword evidence="3" id="KW-0732">Signal</keyword>
<dbReference type="PROSITE" id="PS00122">
    <property type="entry name" value="CARBOXYLESTERASE_B_1"/>
    <property type="match status" value="1"/>
</dbReference>
<evidence type="ECO:0000256" key="1">
    <source>
        <dbReference type="ARBA" id="ARBA00005964"/>
    </source>
</evidence>
<protein>
    <recommendedName>
        <fullName evidence="3">Carboxylic ester hydrolase</fullName>
        <ecNumber evidence="3">3.1.1.-</ecNumber>
    </recommendedName>
</protein>
<dbReference type="OrthoDB" id="408631at2759"/>
<dbReference type="AlphaFoldDB" id="A0A8H7W9X7"/>
<proteinExistence type="inferred from homology"/>
<keyword evidence="6" id="KW-1185">Reference proteome</keyword>
<comment type="caution">
    <text evidence="5">The sequence shown here is derived from an EMBL/GenBank/DDBJ whole genome shotgun (WGS) entry which is preliminary data.</text>
</comment>
<accession>A0A8H7W9X7</accession>
<sequence length="686" mass="74480">MLFKLLTGLLAASCLAQAIPSPNGLGSDLTILINNDVLGPKSPSANSGLILLTPRSRKSAAAACTALGEQLWSPEASAASIQTNLDYLSFQAQYTQDQRYWIAPESTDPSVARAINGKGKIANATTFSEHSRLPALCSQSAPFSNEAYQDTSSKWQTTVHSNNEYITGFRDRLSFRFLGIRYAPQPKRFTYSTPYKGSGNNASALSYGSQCLQQWSGGSEDCLFLNIWTPHLPAHGGDSKEDLKPVMFWIHGGAFTSGTANDPTFDGGNIASRGDVVMVAVNYRLSTLGFLALDDGVTNGNYGLADQINALDWVRKNIQNFGGDPDRITIFGQSAGAASVRALLASPKATGKFKGAIPQSNLGGGGYGTTYSSWLDIETQMSLASDAILTETNCSTAASKVDCLRNVSATALVTGTQARYLTVDGKYLASSELILNYKAAESLSKVHLMEGLMRDDGSAIISYINTTNLTKSITEVGFDASKIVGSPLFPTPVSSNATLDVFNVTSRVATASIFRCIDQASAYAGVWNKVFAPNQYFYEFNRSYQTYGWDPNTPVCDAPKTADHPNGDPDLEYFKCHSGELYYVFGTITRTGLPLRDENDLPFSQFILDSWASFARSYDPNPDKGFLKSRGYANTIKELQIAGEWKPVGTSGKEMRQLQWPSKQAGFRDVEQCEALGWPLDYYSRA</sequence>
<gene>
    <name evidence="5" type="ORF">IFR04_008475</name>
</gene>
<dbReference type="GO" id="GO:0016787">
    <property type="term" value="F:hydrolase activity"/>
    <property type="evidence" value="ECO:0007669"/>
    <property type="project" value="UniProtKB-KW"/>
</dbReference>
<keyword evidence="2 3" id="KW-0378">Hydrolase</keyword>